<keyword evidence="4" id="KW-0411">Iron-sulfur</keyword>
<dbReference type="Gene3D" id="3.40.50.11440">
    <property type="match status" value="1"/>
</dbReference>
<feature type="domain" description="4Fe-4S ferredoxin-type" evidence="5">
    <location>
        <begin position="217"/>
        <end position="246"/>
    </location>
</feature>
<dbReference type="InterPro" id="IPR007160">
    <property type="entry name" value="DUF362"/>
</dbReference>
<evidence type="ECO:0000256" key="1">
    <source>
        <dbReference type="ARBA" id="ARBA00022485"/>
    </source>
</evidence>
<dbReference type="SUPFAM" id="SSF54862">
    <property type="entry name" value="4Fe-4S ferredoxins"/>
    <property type="match status" value="1"/>
</dbReference>
<protein>
    <submittedName>
        <fullName evidence="6">FeS-binding protein</fullName>
    </submittedName>
</protein>
<dbReference type="OrthoDB" id="9781559at2"/>
<reference evidence="7" key="1">
    <citation type="submission" date="2016-02" db="EMBL/GenBank/DDBJ databases">
        <authorList>
            <person name="Holder M.E."/>
            <person name="Ajami N.J."/>
            <person name="Petrosino J.F."/>
        </authorList>
    </citation>
    <scope>NUCLEOTIDE SEQUENCE [LARGE SCALE GENOMIC DNA]</scope>
    <source>
        <strain evidence="7">DSM 12838</strain>
    </source>
</reference>
<evidence type="ECO:0000259" key="5">
    <source>
        <dbReference type="PROSITE" id="PS51379"/>
    </source>
</evidence>
<dbReference type="PROSITE" id="PS51379">
    <property type="entry name" value="4FE4S_FER_2"/>
    <property type="match status" value="2"/>
</dbReference>
<dbReference type="InterPro" id="IPR017896">
    <property type="entry name" value="4Fe4S_Fe-S-bd"/>
</dbReference>
<dbReference type="Proteomes" id="UP000063964">
    <property type="component" value="Chromosome"/>
</dbReference>
<evidence type="ECO:0000256" key="3">
    <source>
        <dbReference type="ARBA" id="ARBA00023004"/>
    </source>
</evidence>
<feature type="domain" description="4Fe-4S ferredoxin-type" evidence="5">
    <location>
        <begin position="187"/>
        <end position="216"/>
    </location>
</feature>
<evidence type="ECO:0000256" key="4">
    <source>
        <dbReference type="ARBA" id="ARBA00023014"/>
    </source>
</evidence>
<keyword evidence="2" id="KW-0479">Metal-binding</keyword>
<dbReference type="Gene3D" id="3.30.70.20">
    <property type="match status" value="1"/>
</dbReference>
<evidence type="ECO:0000256" key="2">
    <source>
        <dbReference type="ARBA" id="ARBA00022723"/>
    </source>
</evidence>
<dbReference type="AlphaFoldDB" id="A0A0X8JPN4"/>
<dbReference type="GO" id="GO:0046872">
    <property type="term" value="F:metal ion binding"/>
    <property type="evidence" value="ECO:0007669"/>
    <property type="project" value="UniProtKB-KW"/>
</dbReference>
<dbReference type="GO" id="GO:0051539">
    <property type="term" value="F:4 iron, 4 sulfur cluster binding"/>
    <property type="evidence" value="ECO:0007669"/>
    <property type="project" value="UniProtKB-KW"/>
</dbReference>
<keyword evidence="1" id="KW-0004">4Fe-4S</keyword>
<dbReference type="Pfam" id="PF04015">
    <property type="entry name" value="DUF362"/>
    <property type="match status" value="1"/>
</dbReference>
<keyword evidence="7" id="KW-1185">Reference proteome</keyword>
<dbReference type="STRING" id="888061.AXF15_05315"/>
<evidence type="ECO:0000313" key="7">
    <source>
        <dbReference type="Proteomes" id="UP000063964"/>
    </source>
</evidence>
<dbReference type="InterPro" id="IPR050157">
    <property type="entry name" value="PSI_iron-sulfur_center"/>
</dbReference>
<accession>A0A0X8JPN4</accession>
<proteinExistence type="predicted"/>
<dbReference type="PANTHER" id="PTHR24960">
    <property type="entry name" value="PHOTOSYSTEM I IRON-SULFUR CENTER-RELATED"/>
    <property type="match status" value="1"/>
</dbReference>
<sequence>MAASEVYFWDLRASRKAPYEVKVKRLLKLAALGAKLQSGDLTAVKLHFGEAGGTAHIQPLQLVPLLTFIRKCGARPFLTDTNTLYVGQRGESASHGLQAARHGFDPNVLGAPVIIADGLKSGNERAVPFAGKHFDTFYLAGDIVDADMLVTVSHFKGHELAGFGGAIKNAGMGCATRKGKMQQHCGLGPEIHPDHCAGCGQCVAVCAHNALSLDENGRIRIERDNCAGCAACFLVCKTKGLEVDWRVDVNTFLERMAEYAAAALLSRPRPSLHLSFVQRVGPGCDCMGYSDAPICPDLGLLASWDPVALDQACLDMVNAAQPLYPSALPAGLAPGQDKFEAIHGHVRGRYLLGYAEGLGLGRREYTLRAV</sequence>
<gene>
    <name evidence="6" type="ORF">AXF15_05315</name>
</gene>
<dbReference type="EMBL" id="CP014230">
    <property type="protein sequence ID" value="AMD92588.1"/>
    <property type="molecule type" value="Genomic_DNA"/>
</dbReference>
<dbReference type="PANTHER" id="PTHR24960:SF79">
    <property type="entry name" value="PHOTOSYSTEM I IRON-SULFUR CENTER"/>
    <property type="match status" value="1"/>
</dbReference>
<dbReference type="Pfam" id="PF12838">
    <property type="entry name" value="Fer4_7"/>
    <property type="match status" value="1"/>
</dbReference>
<dbReference type="KEGG" id="doa:AXF15_05315"/>
<evidence type="ECO:0000313" key="6">
    <source>
        <dbReference type="EMBL" id="AMD92588.1"/>
    </source>
</evidence>
<organism evidence="6 7">
    <name type="scientific">Desulfomicrobium orale DSM 12838</name>
    <dbReference type="NCBI Taxonomy" id="888061"/>
    <lineage>
        <taxon>Bacteria</taxon>
        <taxon>Pseudomonadati</taxon>
        <taxon>Thermodesulfobacteriota</taxon>
        <taxon>Desulfovibrionia</taxon>
        <taxon>Desulfovibrionales</taxon>
        <taxon>Desulfomicrobiaceae</taxon>
        <taxon>Desulfomicrobium</taxon>
    </lineage>
</organism>
<name>A0A0X8JPN4_9BACT</name>
<dbReference type="RefSeq" id="WP_066604356.1">
    <property type="nucleotide sequence ID" value="NZ_CP014230.1"/>
</dbReference>
<keyword evidence="3" id="KW-0408">Iron</keyword>